<evidence type="ECO:0000313" key="2">
    <source>
        <dbReference type="EMBL" id="AEG91687.1"/>
    </source>
</evidence>
<dbReference type="PATRIC" id="fig|365046.3.peg.624"/>
<dbReference type="KEGG" id="rta:Rta_06090"/>
<dbReference type="EMBL" id="CP000245">
    <property type="protein sequence ID" value="AEG91687.1"/>
    <property type="molecule type" value="Genomic_DNA"/>
</dbReference>
<dbReference type="InterPro" id="IPR003779">
    <property type="entry name" value="CMD-like"/>
</dbReference>
<organism evidence="2 3">
    <name type="scientific">Ramlibacter tataouinensis (strain ATCC BAA-407 / DSM 14655 / LMG 21543 / TTB310)</name>
    <dbReference type="NCBI Taxonomy" id="365046"/>
    <lineage>
        <taxon>Bacteria</taxon>
        <taxon>Pseudomonadati</taxon>
        <taxon>Pseudomonadota</taxon>
        <taxon>Betaproteobacteria</taxon>
        <taxon>Burkholderiales</taxon>
        <taxon>Comamonadaceae</taxon>
        <taxon>Ramlibacter</taxon>
    </lineage>
</organism>
<reference evidence="2 3" key="2">
    <citation type="journal article" date="2011" name="PLoS ONE">
        <title>The Cyst-Dividing Bacterium Ramlibacter tataouinensis TTB310 Genome Reveals a Well-Stocked Toolbox for Adaptation to a Desert Environment.</title>
        <authorList>
            <person name="De Luca G."/>
            <person name="Barakat M."/>
            <person name="Ortet P."/>
            <person name="Fochesato S."/>
            <person name="Jourlin-Castelli C."/>
            <person name="Ansaldi M."/>
            <person name="Py B."/>
            <person name="Fichant G."/>
            <person name="Coutinho P.M."/>
            <person name="Voulhoux R."/>
            <person name="Bastien O."/>
            <person name="Marechal E."/>
            <person name="Henrissat B."/>
            <person name="Quentin Y."/>
            <person name="Noirot P."/>
            <person name="Filloux A."/>
            <person name="Mejean V."/>
            <person name="Dubow M.S."/>
            <person name="Barras F."/>
            <person name="Barbe V."/>
            <person name="Weissenbach J."/>
            <person name="Mihalcescu I."/>
            <person name="Vermeglio A."/>
            <person name="Achouak W."/>
            <person name="Heulin T."/>
        </authorList>
    </citation>
    <scope>NUCLEOTIDE SEQUENCE [LARGE SCALE GENOMIC DNA]</scope>
    <source>
        <strain evidence="3">ATCC BAA-407 / DSM 14655 / LMG 21543 / TTB310</strain>
    </source>
</reference>
<dbReference type="NCBIfam" id="TIGR00778">
    <property type="entry name" value="ahpD_dom"/>
    <property type="match status" value="1"/>
</dbReference>
<evidence type="ECO:0000313" key="3">
    <source>
        <dbReference type="Proteomes" id="UP000008385"/>
    </source>
</evidence>
<accession>F5XWB7</accession>
<dbReference type="PANTHER" id="PTHR34846">
    <property type="entry name" value="4-CARBOXYMUCONOLACTONE DECARBOXYLASE FAMILY PROTEIN (AFU_ORTHOLOGUE AFUA_6G11590)"/>
    <property type="match status" value="1"/>
</dbReference>
<name>F5XWB7_RAMTT</name>
<dbReference type="InterPro" id="IPR004675">
    <property type="entry name" value="AhpD_core"/>
</dbReference>
<dbReference type="InterPro" id="IPR029032">
    <property type="entry name" value="AhpD-like"/>
</dbReference>
<protein>
    <recommendedName>
        <fullName evidence="1">Carboxymuconolactone decarboxylase-like domain-containing protein</fullName>
    </recommendedName>
</protein>
<gene>
    <name evidence="2" type="ordered locus">Rta_06090</name>
</gene>
<keyword evidence="3" id="KW-1185">Reference proteome</keyword>
<evidence type="ECO:0000259" key="1">
    <source>
        <dbReference type="Pfam" id="PF02627"/>
    </source>
</evidence>
<dbReference type="GO" id="GO:0051920">
    <property type="term" value="F:peroxiredoxin activity"/>
    <property type="evidence" value="ECO:0007669"/>
    <property type="project" value="InterPro"/>
</dbReference>
<dbReference type="HOGENOM" id="CLU_082760_6_0_4"/>
<sequence>MSPRLNYHALAPKSAKALTQLAFTAGATLDKRLKELVNLRVSQINGCAFCIDMHWAELLRMGLEPRQVNALAGWREAHRFFDPKDRAALNWAEAVNAIPHRVPGDADFEELKRHFSEAEIAELTFCVGAIRVWNVLNASFHTPVPETPYVVG</sequence>
<dbReference type="PANTHER" id="PTHR34846:SF10">
    <property type="entry name" value="CYTOPLASMIC PROTEIN"/>
    <property type="match status" value="1"/>
</dbReference>
<dbReference type="SUPFAM" id="SSF69118">
    <property type="entry name" value="AhpD-like"/>
    <property type="match status" value="1"/>
</dbReference>
<dbReference type="Proteomes" id="UP000008385">
    <property type="component" value="Chromosome"/>
</dbReference>
<dbReference type="STRING" id="365046.Rta_06090"/>
<dbReference type="RefSeq" id="WP_013899920.1">
    <property type="nucleotide sequence ID" value="NC_015677.1"/>
</dbReference>
<dbReference type="OrthoDB" id="9801997at2"/>
<reference evidence="3" key="1">
    <citation type="submission" date="2006-01" db="EMBL/GenBank/DDBJ databases">
        <title>Genome of the cyst-dividing bacterium Ramlibacter tataouinensis.</title>
        <authorList>
            <person name="Barakat M."/>
            <person name="Ortet P."/>
            <person name="De Luca G."/>
            <person name="Jourlin-Castelli C."/>
            <person name="Ansaldi M."/>
            <person name="Py B."/>
            <person name="Fichant G."/>
            <person name="Coutinho P."/>
            <person name="Voulhoux R."/>
            <person name="Bastien O."/>
            <person name="Roy S."/>
            <person name="Marechal E."/>
            <person name="Henrissat B."/>
            <person name="Quentin Y."/>
            <person name="Noirot P."/>
            <person name="Filloux A."/>
            <person name="Mejean V."/>
            <person name="DuBow M."/>
            <person name="Barras F."/>
            <person name="Heulin T."/>
        </authorList>
    </citation>
    <scope>NUCLEOTIDE SEQUENCE [LARGE SCALE GENOMIC DNA]</scope>
    <source>
        <strain evidence="3">ATCC BAA-407 / DSM 14655 / LMG 21543 / TTB310</strain>
    </source>
</reference>
<dbReference type="eggNOG" id="COG2128">
    <property type="taxonomic scope" value="Bacteria"/>
</dbReference>
<dbReference type="Gene3D" id="1.20.1290.10">
    <property type="entry name" value="AhpD-like"/>
    <property type="match status" value="1"/>
</dbReference>
<dbReference type="Pfam" id="PF02627">
    <property type="entry name" value="CMD"/>
    <property type="match status" value="1"/>
</dbReference>
<proteinExistence type="predicted"/>
<feature type="domain" description="Carboxymuconolactone decarboxylase-like" evidence="1">
    <location>
        <begin position="12"/>
        <end position="94"/>
    </location>
</feature>
<dbReference type="AlphaFoldDB" id="F5XWB7"/>